<keyword evidence="2" id="KW-0238">DNA-binding</keyword>
<proteinExistence type="predicted"/>
<dbReference type="PANTHER" id="PTHR43132">
    <property type="entry name" value="ARSENICAL RESISTANCE OPERON REPRESSOR ARSR-RELATED"/>
    <property type="match status" value="1"/>
</dbReference>
<dbReference type="InterPro" id="IPR011991">
    <property type="entry name" value="ArsR-like_HTH"/>
</dbReference>
<evidence type="ECO:0000313" key="6">
    <source>
        <dbReference type="Proteomes" id="UP000234331"/>
    </source>
</evidence>
<gene>
    <name evidence="5" type="primary">nmtR</name>
    <name evidence="5" type="ORF">FRACA_620023</name>
</gene>
<keyword evidence="3" id="KW-0804">Transcription</keyword>
<keyword evidence="1" id="KW-0805">Transcription regulation</keyword>
<dbReference type="PRINTS" id="PR00778">
    <property type="entry name" value="HTHARSR"/>
</dbReference>
<organism evidence="5 6">
    <name type="scientific">Frankia canadensis</name>
    <dbReference type="NCBI Taxonomy" id="1836972"/>
    <lineage>
        <taxon>Bacteria</taxon>
        <taxon>Bacillati</taxon>
        <taxon>Actinomycetota</taxon>
        <taxon>Actinomycetes</taxon>
        <taxon>Frankiales</taxon>
        <taxon>Frankiaceae</taxon>
        <taxon>Frankia</taxon>
    </lineage>
</organism>
<dbReference type="Proteomes" id="UP000234331">
    <property type="component" value="Unassembled WGS sequence"/>
</dbReference>
<dbReference type="Pfam" id="PF01022">
    <property type="entry name" value="HTH_5"/>
    <property type="match status" value="1"/>
</dbReference>
<accession>A0A2I2KZS6</accession>
<evidence type="ECO:0000259" key="4">
    <source>
        <dbReference type="PROSITE" id="PS50987"/>
    </source>
</evidence>
<protein>
    <submittedName>
        <fullName evidence="5">HTH-type transcriptional regulator NmtR</fullName>
    </submittedName>
</protein>
<dbReference type="PROSITE" id="PS50987">
    <property type="entry name" value="HTH_ARSR_2"/>
    <property type="match status" value="1"/>
</dbReference>
<dbReference type="InterPro" id="IPR001845">
    <property type="entry name" value="HTH_ArsR_DNA-bd_dom"/>
</dbReference>
<dbReference type="Gene3D" id="1.10.10.10">
    <property type="entry name" value="Winged helix-like DNA-binding domain superfamily/Winged helix DNA-binding domain"/>
    <property type="match status" value="1"/>
</dbReference>
<dbReference type="InterPro" id="IPR036390">
    <property type="entry name" value="WH_DNA-bd_sf"/>
</dbReference>
<dbReference type="InterPro" id="IPR051011">
    <property type="entry name" value="Metal_resp_trans_reg"/>
</dbReference>
<feature type="domain" description="HTH arsR-type" evidence="4">
    <location>
        <begin position="18"/>
        <end position="112"/>
    </location>
</feature>
<dbReference type="SUPFAM" id="SSF46785">
    <property type="entry name" value="Winged helix' DNA-binding domain"/>
    <property type="match status" value="1"/>
</dbReference>
<dbReference type="RefSeq" id="WP_207770549.1">
    <property type="nucleotide sequence ID" value="NZ_FZMO01000528.1"/>
</dbReference>
<dbReference type="AlphaFoldDB" id="A0A2I2KZS6"/>
<keyword evidence="6" id="KW-1185">Reference proteome</keyword>
<dbReference type="EMBL" id="FZMO01000528">
    <property type="protein sequence ID" value="SNQ51174.1"/>
    <property type="molecule type" value="Genomic_DNA"/>
</dbReference>
<dbReference type="SMART" id="SM00418">
    <property type="entry name" value="HTH_ARSR"/>
    <property type="match status" value="1"/>
</dbReference>
<dbReference type="CDD" id="cd00090">
    <property type="entry name" value="HTH_ARSR"/>
    <property type="match status" value="1"/>
</dbReference>
<dbReference type="NCBIfam" id="NF033788">
    <property type="entry name" value="HTH_metalloreg"/>
    <property type="match status" value="1"/>
</dbReference>
<dbReference type="InterPro" id="IPR036388">
    <property type="entry name" value="WH-like_DNA-bd_sf"/>
</dbReference>
<dbReference type="PANTHER" id="PTHR43132:SF6">
    <property type="entry name" value="HTH-TYPE TRANSCRIPTIONAL REPRESSOR CZRA"/>
    <property type="match status" value="1"/>
</dbReference>
<name>A0A2I2KZS6_9ACTN</name>
<evidence type="ECO:0000256" key="1">
    <source>
        <dbReference type="ARBA" id="ARBA00023015"/>
    </source>
</evidence>
<dbReference type="GO" id="GO:0003700">
    <property type="term" value="F:DNA-binding transcription factor activity"/>
    <property type="evidence" value="ECO:0007669"/>
    <property type="project" value="InterPro"/>
</dbReference>
<evidence type="ECO:0000256" key="3">
    <source>
        <dbReference type="ARBA" id="ARBA00023163"/>
    </source>
</evidence>
<evidence type="ECO:0000313" key="5">
    <source>
        <dbReference type="EMBL" id="SNQ51174.1"/>
    </source>
</evidence>
<reference evidence="5 6" key="1">
    <citation type="submission" date="2017-06" db="EMBL/GenBank/DDBJ databases">
        <authorList>
            <person name="Kim H.J."/>
            <person name="Triplett B.A."/>
        </authorList>
    </citation>
    <scope>NUCLEOTIDE SEQUENCE [LARGE SCALE GENOMIC DNA]</scope>
    <source>
        <strain evidence="5">FRACA_ARgP5</strain>
    </source>
</reference>
<sequence length="114" mass="12113">MSNGVPGPGSDGAVRLPVDGDMAGRIADVMFALSTPSRVQLLACLTGGPRAVGELVEELGSEQSAVSHQLRVLREHGLVRAERVGRQRVYALADDDARMLLAHAFRRVARPAVS</sequence>
<dbReference type="GO" id="GO:0003677">
    <property type="term" value="F:DNA binding"/>
    <property type="evidence" value="ECO:0007669"/>
    <property type="project" value="UniProtKB-KW"/>
</dbReference>
<evidence type="ECO:0000256" key="2">
    <source>
        <dbReference type="ARBA" id="ARBA00023125"/>
    </source>
</evidence>